<sequence length="274" mass="31333">WALTSIIFIIELIVWTAIFVYNAVISKKDPKLMAARDYNKYRKEVNNRWLDDLKGEFGRKILHLFTVAIIFVFWTIGTILDSIGFLDSVGLDNYSFSFWWIITVGLAFVIMFAIADLVRLNRSYMLPNWARNWYLSMRPEELDTFIASIPLVLALVPFIFAPFPILGAVALITTVADGLACLIGKKYGKHPLRKNSEKTIEGFIAGASSTFLIVVMIMILYQTWMPLSFINILLMAFVAMILFMIIDMFISRISDNILNPILTGFGMWLIFVLI</sequence>
<feature type="transmembrane region" description="Helical" evidence="1">
    <location>
        <begin position="227"/>
        <end position="250"/>
    </location>
</feature>
<dbReference type="InterPro" id="IPR037997">
    <property type="entry name" value="Dgk1-like"/>
</dbReference>
<evidence type="ECO:0008006" key="3">
    <source>
        <dbReference type="Google" id="ProtNLM"/>
    </source>
</evidence>
<dbReference type="EMBL" id="BARU01007808">
    <property type="protein sequence ID" value="GAH32996.1"/>
    <property type="molecule type" value="Genomic_DNA"/>
</dbReference>
<reference evidence="2" key="1">
    <citation type="journal article" date="2014" name="Front. Microbiol.">
        <title>High frequency of phylogenetically diverse reductive dehalogenase-homologous genes in deep subseafloor sedimentary metagenomes.</title>
        <authorList>
            <person name="Kawai M."/>
            <person name="Futagami T."/>
            <person name="Toyoda A."/>
            <person name="Takaki Y."/>
            <person name="Nishi S."/>
            <person name="Hori S."/>
            <person name="Arai W."/>
            <person name="Tsubouchi T."/>
            <person name="Morono Y."/>
            <person name="Uchiyama I."/>
            <person name="Ito T."/>
            <person name="Fujiyama A."/>
            <person name="Inagaki F."/>
            <person name="Takami H."/>
        </authorList>
    </citation>
    <scope>NUCLEOTIDE SEQUENCE</scope>
    <source>
        <strain evidence="2">Expedition CK06-06</strain>
    </source>
</reference>
<keyword evidence="1" id="KW-1133">Transmembrane helix</keyword>
<accession>X1EI79</accession>
<evidence type="ECO:0000256" key="1">
    <source>
        <dbReference type="SAM" id="Phobius"/>
    </source>
</evidence>
<protein>
    <recommendedName>
        <fullName evidence="3">Dolichol kinase</fullName>
    </recommendedName>
</protein>
<feature type="transmembrane region" description="Helical" evidence="1">
    <location>
        <begin position="6"/>
        <end position="24"/>
    </location>
</feature>
<comment type="caution">
    <text evidence="2">The sequence shown here is derived from an EMBL/GenBank/DDBJ whole genome shotgun (WGS) entry which is preliminary data.</text>
</comment>
<organism evidence="2">
    <name type="scientific">marine sediment metagenome</name>
    <dbReference type="NCBI Taxonomy" id="412755"/>
    <lineage>
        <taxon>unclassified sequences</taxon>
        <taxon>metagenomes</taxon>
        <taxon>ecological metagenomes</taxon>
    </lineage>
</organism>
<dbReference type="PANTHER" id="PTHR31303">
    <property type="entry name" value="CTP-DEPENDENT DIACYLGLYCEROL KINASE 1"/>
    <property type="match status" value="1"/>
</dbReference>
<name>X1EI79_9ZZZZ</name>
<feature type="transmembrane region" description="Helical" evidence="1">
    <location>
        <begin position="98"/>
        <end position="121"/>
    </location>
</feature>
<feature type="non-terminal residue" evidence="2">
    <location>
        <position position="1"/>
    </location>
</feature>
<feature type="transmembrane region" description="Helical" evidence="1">
    <location>
        <begin position="257"/>
        <end position="273"/>
    </location>
</feature>
<keyword evidence="1" id="KW-0812">Transmembrane</keyword>
<proteinExistence type="predicted"/>
<keyword evidence="1" id="KW-0472">Membrane</keyword>
<feature type="transmembrane region" description="Helical" evidence="1">
    <location>
        <begin position="142"/>
        <end position="159"/>
    </location>
</feature>
<feature type="transmembrane region" description="Helical" evidence="1">
    <location>
        <begin position="165"/>
        <end position="183"/>
    </location>
</feature>
<feature type="transmembrane region" description="Helical" evidence="1">
    <location>
        <begin position="203"/>
        <end position="221"/>
    </location>
</feature>
<dbReference type="AlphaFoldDB" id="X1EI79"/>
<gene>
    <name evidence="2" type="ORF">S03H2_15364</name>
</gene>
<evidence type="ECO:0000313" key="2">
    <source>
        <dbReference type="EMBL" id="GAH32996.1"/>
    </source>
</evidence>
<dbReference type="PANTHER" id="PTHR31303:SF1">
    <property type="entry name" value="CTP-DEPENDENT DIACYLGLYCEROL KINASE 1"/>
    <property type="match status" value="1"/>
</dbReference>
<feature type="transmembrane region" description="Helical" evidence="1">
    <location>
        <begin position="61"/>
        <end position="86"/>
    </location>
</feature>
<dbReference type="GO" id="GO:0004143">
    <property type="term" value="F:ATP-dependent diacylglycerol kinase activity"/>
    <property type="evidence" value="ECO:0007669"/>
    <property type="project" value="InterPro"/>
</dbReference>